<feature type="domain" description="EAL" evidence="8">
    <location>
        <begin position="632"/>
        <end position="888"/>
    </location>
</feature>
<feature type="domain" description="CHASE" evidence="7">
    <location>
        <begin position="111"/>
        <end position="250"/>
    </location>
</feature>
<dbReference type="Pfam" id="PF00990">
    <property type="entry name" value="GGDEF"/>
    <property type="match status" value="1"/>
</dbReference>
<evidence type="ECO:0000259" key="8">
    <source>
        <dbReference type="PROSITE" id="PS50883"/>
    </source>
</evidence>
<dbReference type="InterPro" id="IPR006189">
    <property type="entry name" value="CHASE_dom"/>
</dbReference>
<keyword evidence="5" id="KW-0175">Coiled coil</keyword>
<evidence type="ECO:0000259" key="9">
    <source>
        <dbReference type="PROSITE" id="PS50887"/>
    </source>
</evidence>
<gene>
    <name evidence="10" type="ORF">M0G41_02430</name>
</gene>
<dbReference type="PANTHER" id="PTHR33121">
    <property type="entry name" value="CYCLIC DI-GMP PHOSPHODIESTERASE PDEF"/>
    <property type="match status" value="1"/>
</dbReference>
<dbReference type="Pfam" id="PF03924">
    <property type="entry name" value="CHASE"/>
    <property type="match status" value="1"/>
</dbReference>
<feature type="coiled-coil region" evidence="5">
    <location>
        <begin position="313"/>
        <end position="340"/>
    </location>
</feature>
<feature type="domain" description="GGDEF" evidence="9">
    <location>
        <begin position="487"/>
        <end position="621"/>
    </location>
</feature>
<comment type="subcellular location">
    <subcellularLocation>
        <location evidence="1">Membrane</location>
    </subcellularLocation>
</comment>
<feature type="transmembrane region" description="Helical" evidence="6">
    <location>
        <begin position="12"/>
        <end position="30"/>
    </location>
</feature>
<dbReference type="PROSITE" id="PS50883">
    <property type="entry name" value="EAL"/>
    <property type="match status" value="1"/>
</dbReference>
<dbReference type="Gene3D" id="3.30.450.350">
    <property type="entry name" value="CHASE domain"/>
    <property type="match status" value="1"/>
</dbReference>
<dbReference type="InterPro" id="IPR000160">
    <property type="entry name" value="GGDEF_dom"/>
</dbReference>
<dbReference type="PROSITE" id="PS50839">
    <property type="entry name" value="CHASE"/>
    <property type="match status" value="1"/>
</dbReference>
<keyword evidence="3 6" id="KW-1133">Transmembrane helix</keyword>
<dbReference type="InterPro" id="IPR042240">
    <property type="entry name" value="CHASE_sf"/>
</dbReference>
<evidence type="ECO:0000259" key="7">
    <source>
        <dbReference type="PROSITE" id="PS50839"/>
    </source>
</evidence>
<dbReference type="Gene3D" id="3.20.20.450">
    <property type="entry name" value="EAL domain"/>
    <property type="match status" value="1"/>
</dbReference>
<dbReference type="EMBL" id="JALNMH010000001">
    <property type="protein sequence ID" value="MCK7592521.1"/>
    <property type="molecule type" value="Genomic_DNA"/>
</dbReference>
<dbReference type="SUPFAM" id="SSF55785">
    <property type="entry name" value="PYP-like sensor domain (PAS domain)"/>
    <property type="match status" value="1"/>
</dbReference>
<dbReference type="Pfam" id="PF00563">
    <property type="entry name" value="EAL"/>
    <property type="match status" value="1"/>
</dbReference>
<evidence type="ECO:0000313" key="10">
    <source>
        <dbReference type="EMBL" id="MCK7592521.1"/>
    </source>
</evidence>
<dbReference type="CDD" id="cd01948">
    <property type="entry name" value="EAL"/>
    <property type="match status" value="1"/>
</dbReference>
<dbReference type="InterPro" id="IPR035965">
    <property type="entry name" value="PAS-like_dom_sf"/>
</dbReference>
<keyword evidence="4 6" id="KW-0472">Membrane</keyword>
<name>A0ABT0GD98_9GAMM</name>
<evidence type="ECO:0000256" key="3">
    <source>
        <dbReference type="ARBA" id="ARBA00022989"/>
    </source>
</evidence>
<dbReference type="NCBIfam" id="TIGR00254">
    <property type="entry name" value="GGDEF"/>
    <property type="match status" value="1"/>
</dbReference>
<dbReference type="InterPro" id="IPR050706">
    <property type="entry name" value="Cyclic-di-GMP_PDE-like"/>
</dbReference>
<accession>A0ABT0GD98</accession>
<dbReference type="PANTHER" id="PTHR33121:SF23">
    <property type="entry name" value="CYCLIC DI-GMP PHOSPHODIESTERASE PDEB"/>
    <property type="match status" value="1"/>
</dbReference>
<dbReference type="SUPFAM" id="SSF55073">
    <property type="entry name" value="Nucleotide cyclase"/>
    <property type="match status" value="1"/>
</dbReference>
<dbReference type="SMART" id="SM01079">
    <property type="entry name" value="CHASE"/>
    <property type="match status" value="1"/>
</dbReference>
<dbReference type="Gene3D" id="3.30.70.270">
    <property type="match status" value="1"/>
</dbReference>
<dbReference type="InterPro" id="IPR029787">
    <property type="entry name" value="Nucleotide_cyclase"/>
</dbReference>
<dbReference type="RefSeq" id="WP_248204714.1">
    <property type="nucleotide sequence ID" value="NZ_JALNMH010000001.1"/>
</dbReference>
<evidence type="ECO:0000256" key="6">
    <source>
        <dbReference type="SAM" id="Phobius"/>
    </source>
</evidence>
<dbReference type="Proteomes" id="UP001431449">
    <property type="component" value="Unassembled WGS sequence"/>
</dbReference>
<comment type="caution">
    <text evidence="10">The sequence shown here is derived from an EMBL/GenBank/DDBJ whole genome shotgun (WGS) entry which is preliminary data.</text>
</comment>
<evidence type="ECO:0000256" key="4">
    <source>
        <dbReference type="ARBA" id="ARBA00023136"/>
    </source>
</evidence>
<feature type="transmembrane region" description="Helical" evidence="6">
    <location>
        <begin position="295"/>
        <end position="317"/>
    </location>
</feature>
<dbReference type="SUPFAM" id="SSF141868">
    <property type="entry name" value="EAL domain-like"/>
    <property type="match status" value="1"/>
</dbReference>
<protein>
    <submittedName>
        <fullName evidence="10">EAL domain-containing protein</fullName>
    </submittedName>
</protein>
<evidence type="ECO:0000256" key="2">
    <source>
        <dbReference type="ARBA" id="ARBA00022692"/>
    </source>
</evidence>
<dbReference type="SMART" id="SM00052">
    <property type="entry name" value="EAL"/>
    <property type="match status" value="1"/>
</dbReference>
<reference evidence="10" key="1">
    <citation type="submission" date="2022-04" db="EMBL/GenBank/DDBJ databases">
        <title>Lysobacter sp. CAU 1642 isolated from sea sand.</title>
        <authorList>
            <person name="Kim W."/>
        </authorList>
    </citation>
    <scope>NUCLEOTIDE SEQUENCE</scope>
    <source>
        <strain evidence="10">CAU 1642</strain>
    </source>
</reference>
<dbReference type="SMART" id="SM00267">
    <property type="entry name" value="GGDEF"/>
    <property type="match status" value="1"/>
</dbReference>
<keyword evidence="11" id="KW-1185">Reference proteome</keyword>
<evidence type="ECO:0000313" key="11">
    <source>
        <dbReference type="Proteomes" id="UP001431449"/>
    </source>
</evidence>
<dbReference type="CDD" id="cd01949">
    <property type="entry name" value="GGDEF"/>
    <property type="match status" value="1"/>
</dbReference>
<sequence>MAPSPRSAHSHWFLSLATALGGVVLALALGQYHLRTLEREDDRALADTAQRYGQVLLARLEASARVVRAMQTLLSLEPDLDAEAFRRRVEALRVPQNFPGLQAVGYAPRERDPDTGALHYRYTLVTPLKGNERLIGLDIATQPANLASLELARDTDEPVMSEPFTLVQHDRPGEQSDGVVIRLPLYAGGLPSPTELQSRRAQELGSIVVSFRVSSLVGASLEAAIDQDRGYELQIRDADQPEGAAPIYSSVLDGVGAAGDPDRPAATTEVGFGGQVWQVRLLPNAQWYADSRREAYVVGGGGVVAALLLAGWITALLRTRERAQRLAEQLASRVRDSEQRFRRLSDLLPTATLVVRRDDGGIEYINHAGRQLLALEAEDPPGSIDRFGLKRQTLADSARIDEDERTVELQALDGRSFQAVWRCAPLGGAGDGADHWLLLLDDATERLQLTAQLRYQASHDALTGLLNRREFDARLRRACAGTLAGLERAVLVYLDIDQFKLINDTCGHAAGDQLLANVGEQLRSEAGERSQVARLGGDEFGLLLAETRPEAFRARAQDLLDSIAATPFLWQGRGFALTASIGAVAFDAADRPDPAELLAIADTACYLAKEAGRNRVMVHNEDEQVSHRRRNEMDWVQRIREALAEDRFCLYFQELRPLGRQVGAPPHFELLVRMRDRSGAMVPPGAFIPAAERFGVMPEVDRWVVRTALARFESLHPQGGEIGLCSINLSGATMGDESFPGFLLAELARAELAPDKLCFEITETSAVSNFNQASALIGALRQLGCKVALDDFGAGMSSFAYLKNLPVDYLKIDGSFIRDLVNDELSQSIVAAITKVGHQVGTGVIAEFVGSEEAIDLLREMGVDYAQGFGVHVPEIIPAHASLSSDLP</sequence>
<dbReference type="Gene3D" id="3.30.450.20">
    <property type="entry name" value="PAS domain"/>
    <property type="match status" value="1"/>
</dbReference>
<organism evidence="10 11">
    <name type="scientific">Pseudomarimonas salicorniae</name>
    <dbReference type="NCBI Taxonomy" id="2933270"/>
    <lineage>
        <taxon>Bacteria</taxon>
        <taxon>Pseudomonadati</taxon>
        <taxon>Pseudomonadota</taxon>
        <taxon>Gammaproteobacteria</taxon>
        <taxon>Lysobacterales</taxon>
        <taxon>Lysobacteraceae</taxon>
        <taxon>Pseudomarimonas</taxon>
    </lineage>
</organism>
<proteinExistence type="predicted"/>
<dbReference type="InterPro" id="IPR043128">
    <property type="entry name" value="Rev_trsase/Diguanyl_cyclase"/>
</dbReference>
<evidence type="ECO:0000256" key="1">
    <source>
        <dbReference type="ARBA" id="ARBA00004370"/>
    </source>
</evidence>
<keyword evidence="2 6" id="KW-0812">Transmembrane</keyword>
<dbReference type="InterPro" id="IPR001633">
    <property type="entry name" value="EAL_dom"/>
</dbReference>
<dbReference type="InterPro" id="IPR035919">
    <property type="entry name" value="EAL_sf"/>
</dbReference>
<dbReference type="PROSITE" id="PS50887">
    <property type="entry name" value="GGDEF"/>
    <property type="match status" value="1"/>
</dbReference>
<evidence type="ECO:0000256" key="5">
    <source>
        <dbReference type="SAM" id="Coils"/>
    </source>
</evidence>